<keyword evidence="2" id="KW-1185">Reference proteome</keyword>
<evidence type="ECO:0000313" key="2">
    <source>
        <dbReference type="Proteomes" id="UP000509301"/>
    </source>
</evidence>
<reference evidence="1 2" key="1">
    <citation type="submission" date="2020-02" db="EMBL/GenBank/DDBJ databases">
        <title>Comparative genome analysis reveals the metabolism and evolution of the thermophilic archaeal genus Metallosphaera.</title>
        <authorList>
            <person name="Jiang C."/>
        </authorList>
    </citation>
    <scope>NUCLEOTIDE SEQUENCE [LARGE SCALE GENOMIC DNA]</scope>
    <source>
        <strain evidence="1 2">Ric-A</strain>
    </source>
</reference>
<dbReference type="KEGG" id="mten:GWK48_08390"/>
<dbReference type="OrthoDB" id="379469at2157"/>
<dbReference type="AlphaFoldDB" id="A0A6N0NW01"/>
<evidence type="ECO:0000313" key="1">
    <source>
        <dbReference type="EMBL" id="QKR01084.1"/>
    </source>
</evidence>
<proteinExistence type="predicted"/>
<name>A0A6N0NW01_9CREN</name>
<dbReference type="EMBL" id="CP049074">
    <property type="protein sequence ID" value="QKR01084.1"/>
    <property type="molecule type" value="Genomic_DNA"/>
</dbReference>
<sequence>MDECYVLDTNVLLDYLFDYIDKNKHLQARELVKTLKKTASSIYIPNGVEFEVLKVIAESFMILRDLIILEMRKNDWDNLSVKDRLNILDRTRNDFDQLFDDIRKKFYPNTSKGIRLSIAKRVFSTLASQLIDKRLSEIRDDILTENKIKDQEEYLTEKISKKFSTFPPSVTITNSFEEYLKHTIFMREFGKVKNVGLGDLVIFYEILLAVKGRVCETLIIISNDYDLITIRESLIKNLNDFMNSSNNKEHKKYAREIRDLISSNVKVEKVNEVINKIKSSHNQQFP</sequence>
<gene>
    <name evidence="1" type="ORF">GWK48_08390</name>
</gene>
<protein>
    <submittedName>
        <fullName evidence="1">Type II toxin-antitoxin system VapC family toxin</fullName>
    </submittedName>
</protein>
<accession>A0A6N0NW01</accession>
<organism evidence="1 2">
    <name type="scientific">Metallosphaera tengchongensis</name>
    <dbReference type="NCBI Taxonomy" id="1532350"/>
    <lineage>
        <taxon>Archaea</taxon>
        <taxon>Thermoproteota</taxon>
        <taxon>Thermoprotei</taxon>
        <taxon>Sulfolobales</taxon>
        <taxon>Sulfolobaceae</taxon>
        <taxon>Metallosphaera</taxon>
    </lineage>
</organism>
<dbReference type="Proteomes" id="UP000509301">
    <property type="component" value="Chromosome"/>
</dbReference>